<evidence type="ECO:0000313" key="3">
    <source>
        <dbReference type="Proteomes" id="UP001152649"/>
    </source>
</evidence>
<keyword evidence="3" id="KW-1185">Reference proteome</keyword>
<evidence type="ECO:0000313" key="2">
    <source>
        <dbReference type="EMBL" id="CAG8323876.1"/>
    </source>
</evidence>
<gene>
    <name evidence="2" type="ORF">PSALAMII_LOCUS2432</name>
</gene>
<sequence length="222" mass="21207">MKFTGFTSSLALAGFACSAALPALSGVDSVDSAVNGVEGTLTNGVVGPVLSTAGGLAGATKREDLAALGSTVQTVPSIANGAVAIAGSGAGTAESLVSGAVGSVEGAVAPRGDLAGLGSTVQAVPSVANSAMKIAAGAVGSAVPAVVHIESTVSGATKRQARGPADAVEQSVTGTLAALSSNPNGLFGALTELKHAADLGEITSSQLAEVPALHQIIILLDL</sequence>
<organism evidence="2 3">
    <name type="scientific">Penicillium salamii</name>
    <dbReference type="NCBI Taxonomy" id="1612424"/>
    <lineage>
        <taxon>Eukaryota</taxon>
        <taxon>Fungi</taxon>
        <taxon>Dikarya</taxon>
        <taxon>Ascomycota</taxon>
        <taxon>Pezizomycotina</taxon>
        <taxon>Eurotiomycetes</taxon>
        <taxon>Eurotiomycetidae</taxon>
        <taxon>Eurotiales</taxon>
        <taxon>Aspergillaceae</taxon>
        <taxon>Penicillium</taxon>
    </lineage>
</organism>
<keyword evidence="1" id="KW-0732">Signal</keyword>
<name>A0A9W4NBN5_9EURO</name>
<dbReference type="AlphaFoldDB" id="A0A9W4NBN5"/>
<protein>
    <submittedName>
        <fullName evidence="2">Uncharacterized protein</fullName>
    </submittedName>
</protein>
<accession>A0A9W4NBN5</accession>
<feature type="chain" id="PRO_5040816655" evidence="1">
    <location>
        <begin position="21"/>
        <end position="222"/>
    </location>
</feature>
<dbReference type="Proteomes" id="UP001152649">
    <property type="component" value="Unassembled WGS sequence"/>
</dbReference>
<reference evidence="2" key="1">
    <citation type="submission" date="2021-07" db="EMBL/GenBank/DDBJ databases">
        <authorList>
            <person name="Branca A.L. A."/>
        </authorList>
    </citation>
    <scope>NUCLEOTIDE SEQUENCE</scope>
</reference>
<dbReference type="OrthoDB" id="4366662at2759"/>
<feature type="signal peptide" evidence="1">
    <location>
        <begin position="1"/>
        <end position="20"/>
    </location>
</feature>
<proteinExistence type="predicted"/>
<evidence type="ECO:0000256" key="1">
    <source>
        <dbReference type="SAM" id="SignalP"/>
    </source>
</evidence>
<comment type="caution">
    <text evidence="2">The sequence shown here is derived from an EMBL/GenBank/DDBJ whole genome shotgun (WGS) entry which is preliminary data.</text>
</comment>
<dbReference type="EMBL" id="CAJVPG010000088">
    <property type="protein sequence ID" value="CAG8323876.1"/>
    <property type="molecule type" value="Genomic_DNA"/>
</dbReference>
<dbReference type="PROSITE" id="PS51257">
    <property type="entry name" value="PROKAR_LIPOPROTEIN"/>
    <property type="match status" value="1"/>
</dbReference>